<evidence type="ECO:0000313" key="7">
    <source>
        <dbReference type="Proteomes" id="UP000253857"/>
    </source>
</evidence>
<evidence type="ECO:0000313" key="4">
    <source>
        <dbReference type="EMBL" id="RDC41713.1"/>
    </source>
</evidence>
<protein>
    <submittedName>
        <fullName evidence="1">DUF2442 domain-containing protein</fullName>
    </submittedName>
</protein>
<evidence type="ECO:0000313" key="9">
    <source>
        <dbReference type="Proteomes" id="UP000253970"/>
    </source>
</evidence>
<dbReference type="Gene3D" id="3.30.2020.10">
    <property type="entry name" value="NE0471-like N-terminal domain"/>
    <property type="match status" value="1"/>
</dbReference>
<gene>
    <name evidence="4" type="ORF">C1853_01295</name>
    <name evidence="3" type="ORF">C1871_02065</name>
    <name evidence="2" type="ORF">C1872_03895</name>
    <name evidence="1" type="ORF">C1875_01305</name>
    <name evidence="5" type="ORF">FIC87_03845</name>
</gene>
<dbReference type="EMBL" id="PPTY01000002">
    <property type="protein sequence ID" value="RDB88241.1"/>
    <property type="molecule type" value="Genomic_DNA"/>
</dbReference>
<reference evidence="5 10" key="1">
    <citation type="journal article" date="2005" name="Appl. Environ. Microbiol.">
        <title>Intestinal bacterial communities that produce active estrogen-like compounds enterodiol and enterolactone in humans.</title>
        <authorList>
            <person name="Clavel T."/>
            <person name="Henderson G."/>
            <person name="Alpert C.A."/>
            <person name="Philippe C."/>
            <person name="Rigottier-Gois L."/>
            <person name="Dore J."/>
            <person name="Blaut M."/>
        </authorList>
    </citation>
    <scope>NUCLEOTIDE SEQUENCE [LARGE SCALE GENOMIC DNA]</scope>
    <source>
        <strain evidence="5 10">SECO-MT75m2</strain>
    </source>
</reference>
<sequence>MWYPVLDEERGMVMNKSQPDLVEVVAEGGCLLLLEFETGELRRLDVSSFLKRGGAYERLRDDEYLKLVRIIDGGMALGWPDGQEVYPEALFAMSERVR</sequence>
<dbReference type="AlphaFoldDB" id="A0A369MPS2"/>
<evidence type="ECO:0000313" key="5">
    <source>
        <dbReference type="EMBL" id="TNU93913.1"/>
    </source>
</evidence>
<organism evidence="1 9">
    <name type="scientific">Eggerthella lenta</name>
    <name type="common">Eubacterium lentum</name>
    <dbReference type="NCBI Taxonomy" id="84112"/>
    <lineage>
        <taxon>Bacteria</taxon>
        <taxon>Bacillati</taxon>
        <taxon>Actinomycetota</taxon>
        <taxon>Coriobacteriia</taxon>
        <taxon>Eggerthellales</taxon>
        <taxon>Eggerthellaceae</taxon>
        <taxon>Eggerthella</taxon>
    </lineage>
</organism>
<evidence type="ECO:0000313" key="1">
    <source>
        <dbReference type="EMBL" id="RDB73518.1"/>
    </source>
</evidence>
<dbReference type="Proteomes" id="UP000253752">
    <property type="component" value="Unassembled WGS sequence"/>
</dbReference>
<dbReference type="Pfam" id="PF10387">
    <property type="entry name" value="DUF2442"/>
    <property type="match status" value="1"/>
</dbReference>
<dbReference type="Proteomes" id="UP000253857">
    <property type="component" value="Unassembled WGS sequence"/>
</dbReference>
<dbReference type="InterPro" id="IPR036782">
    <property type="entry name" value="NE0471-like_N"/>
</dbReference>
<evidence type="ECO:0000313" key="8">
    <source>
        <dbReference type="Proteomes" id="UP000253915"/>
    </source>
</evidence>
<reference evidence="6 7" key="2">
    <citation type="journal article" date="2018" name="Elife">
        <title>Discovery and characterization of a prevalent human gut bacterial enzyme sufficient for the inactivation of a family of plant toxins.</title>
        <authorList>
            <person name="Koppel N."/>
            <person name="Bisanz J.E."/>
            <person name="Pandelia M.E."/>
            <person name="Turnbaugh P.J."/>
            <person name="Balskus E.P."/>
        </authorList>
    </citation>
    <scope>NUCLEOTIDE SEQUENCE [LARGE SCALE GENOMIC DNA]</scope>
    <source>
        <strain evidence="4 8">16A</strain>
        <strain evidence="3 7">FAA1-1-60AUCSF</strain>
        <strain evidence="2 6">MR1 #12</strain>
        <strain evidence="1 9">W1 BHI 6</strain>
    </source>
</reference>
<dbReference type="RefSeq" id="WP_009609143.1">
    <property type="nucleotide sequence ID" value="NZ_AP025575.1"/>
</dbReference>
<dbReference type="Proteomes" id="UP000312594">
    <property type="component" value="Unassembled WGS sequence"/>
</dbReference>
<dbReference type="EMBL" id="PPTX01000004">
    <property type="protein sequence ID" value="RDB80717.1"/>
    <property type="molecule type" value="Genomic_DNA"/>
</dbReference>
<dbReference type="Proteomes" id="UP000253970">
    <property type="component" value="Unassembled WGS sequence"/>
</dbReference>
<evidence type="ECO:0000313" key="2">
    <source>
        <dbReference type="EMBL" id="RDB80717.1"/>
    </source>
</evidence>
<accession>A0A369MPS2</accession>
<dbReference type="EMBL" id="VEVP01000006">
    <property type="protein sequence ID" value="TNU93913.1"/>
    <property type="molecule type" value="Genomic_DNA"/>
</dbReference>
<dbReference type="EMBL" id="PPUQ01000001">
    <property type="protein sequence ID" value="RDC41713.1"/>
    <property type="molecule type" value="Genomic_DNA"/>
</dbReference>
<evidence type="ECO:0000313" key="6">
    <source>
        <dbReference type="Proteomes" id="UP000253752"/>
    </source>
</evidence>
<proteinExistence type="predicted"/>
<name>A0A369MPS2_EGGLN</name>
<dbReference type="SUPFAM" id="SSF143880">
    <property type="entry name" value="NE0471 N-terminal domain-like"/>
    <property type="match status" value="1"/>
</dbReference>
<dbReference type="Proteomes" id="UP000253915">
    <property type="component" value="Unassembled WGS sequence"/>
</dbReference>
<reference evidence="5" key="3">
    <citation type="submission" date="2019-06" db="EMBL/GenBank/DDBJ databases">
        <authorList>
            <person name="Bisanz J.E."/>
            <person name="Turnbaugh P.J."/>
        </authorList>
    </citation>
    <scope>NUCLEOTIDE SEQUENCE</scope>
    <source>
        <strain evidence="5">SECO-MT75m2</strain>
    </source>
</reference>
<comment type="caution">
    <text evidence="1">The sequence shown here is derived from an EMBL/GenBank/DDBJ whole genome shotgun (WGS) entry which is preliminary data.</text>
</comment>
<evidence type="ECO:0000313" key="10">
    <source>
        <dbReference type="Proteomes" id="UP000312594"/>
    </source>
</evidence>
<evidence type="ECO:0000313" key="3">
    <source>
        <dbReference type="EMBL" id="RDB88241.1"/>
    </source>
</evidence>
<dbReference type="EMBL" id="PPTU01000001">
    <property type="protein sequence ID" value="RDB73518.1"/>
    <property type="molecule type" value="Genomic_DNA"/>
</dbReference>
<dbReference type="InterPro" id="IPR018841">
    <property type="entry name" value="DUF2442"/>
</dbReference>